<dbReference type="EC" id="3.6.1.55" evidence="11"/>
<dbReference type="GO" id="GO:0006260">
    <property type="term" value="P:DNA replication"/>
    <property type="evidence" value="ECO:0007669"/>
    <property type="project" value="UniProtKB-KW"/>
</dbReference>
<dbReference type="AlphaFoldDB" id="A0A423UGP2"/>
<evidence type="ECO:0000259" key="12">
    <source>
        <dbReference type="PROSITE" id="PS51462"/>
    </source>
</evidence>
<sequence length="149" mass="16543">MSVVEGSHDTEQDVRRIRVVGAAIEHDGKILCACRGRGKQLAGKWEFPGGKIEAGETPEQALHREIHEELRCDIEVAQALCTTTQQYDFGTVVLTVFLCRLRGENPHISEHQQLLWLAPDALSTLDWAAADRHTADMISAMDVKEPIGE</sequence>
<comment type="catalytic activity">
    <reaction evidence="10">
        <text>8-oxo-dGTP + H2O = 8-oxo-dGMP + diphosphate + H(+)</text>
        <dbReference type="Rhea" id="RHEA:31575"/>
        <dbReference type="ChEBI" id="CHEBI:15377"/>
        <dbReference type="ChEBI" id="CHEBI:15378"/>
        <dbReference type="ChEBI" id="CHEBI:33019"/>
        <dbReference type="ChEBI" id="CHEBI:63224"/>
        <dbReference type="ChEBI" id="CHEBI:77896"/>
        <dbReference type="EC" id="3.6.1.55"/>
    </reaction>
</comment>
<dbReference type="GO" id="GO:0044715">
    <property type="term" value="F:8-oxo-dGDP phosphatase activity"/>
    <property type="evidence" value="ECO:0007669"/>
    <property type="project" value="TreeGrafter"/>
</dbReference>
<dbReference type="Gene3D" id="3.90.79.10">
    <property type="entry name" value="Nucleoside Triphosphate Pyrophosphohydrolase"/>
    <property type="match status" value="1"/>
</dbReference>
<dbReference type="GO" id="GO:0044716">
    <property type="term" value="F:8-oxo-GDP phosphatase activity"/>
    <property type="evidence" value="ECO:0007669"/>
    <property type="project" value="TreeGrafter"/>
</dbReference>
<evidence type="ECO:0000256" key="1">
    <source>
        <dbReference type="ARBA" id="ARBA00001946"/>
    </source>
</evidence>
<feature type="domain" description="Nudix hydrolase" evidence="12">
    <location>
        <begin position="15"/>
        <end position="139"/>
    </location>
</feature>
<evidence type="ECO:0000256" key="6">
    <source>
        <dbReference type="ARBA" id="ARBA00022763"/>
    </source>
</evidence>
<dbReference type="InterPro" id="IPR020476">
    <property type="entry name" value="Nudix_hydrolase"/>
</dbReference>
<evidence type="ECO:0000256" key="3">
    <source>
        <dbReference type="ARBA" id="ARBA00022457"/>
    </source>
</evidence>
<dbReference type="InterPro" id="IPR047127">
    <property type="entry name" value="MutT-like"/>
</dbReference>
<dbReference type="PROSITE" id="PS51462">
    <property type="entry name" value="NUDIX"/>
    <property type="match status" value="1"/>
</dbReference>
<comment type="similarity">
    <text evidence="2">Belongs to the Nudix hydrolase family.</text>
</comment>
<gene>
    <name evidence="13" type="ORF">BMONG18_0406</name>
</gene>
<evidence type="ECO:0000256" key="7">
    <source>
        <dbReference type="ARBA" id="ARBA00022801"/>
    </source>
</evidence>
<dbReference type="GO" id="GO:0008413">
    <property type="term" value="F:8-oxo-7,8-dihydroguanosine triphosphate pyrophosphatase activity"/>
    <property type="evidence" value="ECO:0007669"/>
    <property type="project" value="TreeGrafter"/>
</dbReference>
<dbReference type="InterPro" id="IPR000086">
    <property type="entry name" value="NUDIX_hydrolase_dom"/>
</dbReference>
<keyword evidence="7" id="KW-0378">Hydrolase</keyword>
<dbReference type="GO" id="GO:0046872">
    <property type="term" value="F:metal ion binding"/>
    <property type="evidence" value="ECO:0007669"/>
    <property type="project" value="UniProtKB-KW"/>
</dbReference>
<organism evidence="13 14">
    <name type="scientific">Bifidobacterium mongoliense</name>
    <dbReference type="NCBI Taxonomy" id="518643"/>
    <lineage>
        <taxon>Bacteria</taxon>
        <taxon>Bacillati</taxon>
        <taxon>Actinomycetota</taxon>
        <taxon>Actinomycetes</taxon>
        <taxon>Bifidobacteriales</taxon>
        <taxon>Bifidobacteriaceae</taxon>
        <taxon>Bifidobacterium</taxon>
    </lineage>
</organism>
<evidence type="ECO:0000256" key="2">
    <source>
        <dbReference type="ARBA" id="ARBA00005582"/>
    </source>
</evidence>
<evidence type="ECO:0000313" key="13">
    <source>
        <dbReference type="EMBL" id="ROT87866.1"/>
    </source>
</evidence>
<dbReference type="Pfam" id="PF00293">
    <property type="entry name" value="NUDIX"/>
    <property type="match status" value="1"/>
</dbReference>
<dbReference type="GO" id="GO:0006281">
    <property type="term" value="P:DNA repair"/>
    <property type="evidence" value="ECO:0007669"/>
    <property type="project" value="UniProtKB-KW"/>
</dbReference>
<evidence type="ECO:0000256" key="4">
    <source>
        <dbReference type="ARBA" id="ARBA00022705"/>
    </source>
</evidence>
<name>A0A423UGP2_9BIFI</name>
<evidence type="ECO:0000256" key="11">
    <source>
        <dbReference type="ARBA" id="ARBA00038905"/>
    </source>
</evidence>
<dbReference type="GO" id="GO:0035539">
    <property type="term" value="F:8-oxo-7,8-dihydrodeoxyguanosine triphosphate pyrophosphatase activity"/>
    <property type="evidence" value="ECO:0007669"/>
    <property type="project" value="UniProtKB-EC"/>
</dbReference>
<dbReference type="SUPFAM" id="SSF55811">
    <property type="entry name" value="Nudix"/>
    <property type="match status" value="1"/>
</dbReference>
<dbReference type="Proteomes" id="UP000285266">
    <property type="component" value="Unassembled WGS sequence"/>
</dbReference>
<dbReference type="CDD" id="cd03425">
    <property type="entry name" value="NUDIX_MutT_NudA_like"/>
    <property type="match status" value="1"/>
</dbReference>
<keyword evidence="9" id="KW-0234">DNA repair</keyword>
<dbReference type="RefSeq" id="WP_123644457.1">
    <property type="nucleotide sequence ID" value="NZ_QRAJ01000001.1"/>
</dbReference>
<comment type="cofactor">
    <cofactor evidence="1">
        <name>Mg(2+)</name>
        <dbReference type="ChEBI" id="CHEBI:18420"/>
    </cofactor>
</comment>
<dbReference type="PRINTS" id="PR00502">
    <property type="entry name" value="NUDIXFAMILY"/>
</dbReference>
<dbReference type="InterPro" id="IPR015797">
    <property type="entry name" value="NUDIX_hydrolase-like_dom_sf"/>
</dbReference>
<evidence type="ECO:0000256" key="10">
    <source>
        <dbReference type="ARBA" id="ARBA00035861"/>
    </source>
</evidence>
<comment type="caution">
    <text evidence="13">The sequence shown here is derived from an EMBL/GenBank/DDBJ whole genome shotgun (WGS) entry which is preliminary data.</text>
</comment>
<accession>A0A423UGP2</accession>
<evidence type="ECO:0000256" key="8">
    <source>
        <dbReference type="ARBA" id="ARBA00022842"/>
    </source>
</evidence>
<evidence type="ECO:0000256" key="5">
    <source>
        <dbReference type="ARBA" id="ARBA00022723"/>
    </source>
</evidence>
<keyword evidence="3" id="KW-0515">Mutator protein</keyword>
<evidence type="ECO:0000313" key="14">
    <source>
        <dbReference type="Proteomes" id="UP000285266"/>
    </source>
</evidence>
<dbReference type="PANTHER" id="PTHR47707">
    <property type="entry name" value="8-OXO-DGTP DIPHOSPHATASE"/>
    <property type="match status" value="1"/>
</dbReference>
<reference evidence="13 14" key="1">
    <citation type="submission" date="2018-07" db="EMBL/GenBank/DDBJ databases">
        <title>The role of parmesan cheese in vectoring bovine microbiota.</title>
        <authorList>
            <person name="Lugli G.A."/>
            <person name="Milani C."/>
        </authorList>
    </citation>
    <scope>NUCLEOTIDE SEQUENCE [LARGE SCALE GENOMIC DNA]</scope>
    <source>
        <strain evidence="13 14">BMONG18</strain>
    </source>
</reference>
<dbReference type="EMBL" id="QRAJ01000001">
    <property type="protein sequence ID" value="ROT87866.1"/>
    <property type="molecule type" value="Genomic_DNA"/>
</dbReference>
<keyword evidence="6" id="KW-0227">DNA damage</keyword>
<keyword evidence="5" id="KW-0479">Metal-binding</keyword>
<keyword evidence="8" id="KW-0460">Magnesium</keyword>
<evidence type="ECO:0000256" key="9">
    <source>
        <dbReference type="ARBA" id="ARBA00023204"/>
    </source>
</evidence>
<proteinExistence type="inferred from homology"/>
<keyword evidence="4" id="KW-0235">DNA replication</keyword>
<dbReference type="PANTHER" id="PTHR47707:SF1">
    <property type="entry name" value="NUDIX HYDROLASE FAMILY PROTEIN"/>
    <property type="match status" value="1"/>
</dbReference>
<protein>
    <recommendedName>
        <fullName evidence="11">8-oxo-dGTP diphosphatase</fullName>
        <ecNumber evidence="11">3.6.1.55</ecNumber>
    </recommendedName>
</protein>